<evidence type="ECO:0000313" key="1">
    <source>
        <dbReference type="EMBL" id="KAK4026220.1"/>
    </source>
</evidence>
<evidence type="ECO:0000313" key="2">
    <source>
        <dbReference type="Proteomes" id="UP001234178"/>
    </source>
</evidence>
<reference evidence="1 2" key="1">
    <citation type="journal article" date="2023" name="Nucleic Acids Res.">
        <title>The hologenome of Daphnia magna reveals possible DNA methylation and microbiome-mediated evolution of the host genome.</title>
        <authorList>
            <person name="Chaturvedi A."/>
            <person name="Li X."/>
            <person name="Dhandapani V."/>
            <person name="Marshall H."/>
            <person name="Kissane S."/>
            <person name="Cuenca-Cambronero M."/>
            <person name="Asole G."/>
            <person name="Calvet F."/>
            <person name="Ruiz-Romero M."/>
            <person name="Marangio P."/>
            <person name="Guigo R."/>
            <person name="Rago D."/>
            <person name="Mirbahai L."/>
            <person name="Eastwood N."/>
            <person name="Colbourne J.K."/>
            <person name="Zhou J."/>
            <person name="Mallon E."/>
            <person name="Orsini L."/>
        </authorList>
    </citation>
    <scope>NUCLEOTIDE SEQUENCE [LARGE SCALE GENOMIC DNA]</scope>
    <source>
        <strain evidence="1">LRV0_1</strain>
    </source>
</reference>
<proteinExistence type="predicted"/>
<gene>
    <name evidence="1" type="ORF">OUZ56_015235</name>
</gene>
<protein>
    <submittedName>
        <fullName evidence="1">Uncharacterized protein</fullName>
    </submittedName>
</protein>
<name>A0ABR0AM80_9CRUS</name>
<sequence>MGKKKKKKQLGNLKVNDVIHLEVWFSATPVRSVCPKREASCLFGVVKEDPPPHVIVVFDG</sequence>
<keyword evidence="2" id="KW-1185">Reference proteome</keyword>
<dbReference type="Proteomes" id="UP001234178">
    <property type="component" value="Unassembled WGS sequence"/>
</dbReference>
<organism evidence="1 2">
    <name type="scientific">Daphnia magna</name>
    <dbReference type="NCBI Taxonomy" id="35525"/>
    <lineage>
        <taxon>Eukaryota</taxon>
        <taxon>Metazoa</taxon>
        <taxon>Ecdysozoa</taxon>
        <taxon>Arthropoda</taxon>
        <taxon>Crustacea</taxon>
        <taxon>Branchiopoda</taxon>
        <taxon>Diplostraca</taxon>
        <taxon>Cladocera</taxon>
        <taxon>Anomopoda</taxon>
        <taxon>Daphniidae</taxon>
        <taxon>Daphnia</taxon>
    </lineage>
</organism>
<accession>A0ABR0AM80</accession>
<dbReference type="EMBL" id="JAOYFB010000038">
    <property type="protein sequence ID" value="KAK4026220.1"/>
    <property type="molecule type" value="Genomic_DNA"/>
</dbReference>
<comment type="caution">
    <text evidence="1">The sequence shown here is derived from an EMBL/GenBank/DDBJ whole genome shotgun (WGS) entry which is preliminary data.</text>
</comment>